<dbReference type="EMBL" id="KZ303869">
    <property type="protein sequence ID" value="PHZ07928.1"/>
    <property type="molecule type" value="Genomic_DNA"/>
</dbReference>
<organism evidence="1 2">
    <name type="scientific">Rhizopus microsporus ATCC 52813</name>
    <dbReference type="NCBI Taxonomy" id="1340429"/>
    <lineage>
        <taxon>Eukaryota</taxon>
        <taxon>Fungi</taxon>
        <taxon>Fungi incertae sedis</taxon>
        <taxon>Mucoromycota</taxon>
        <taxon>Mucoromycotina</taxon>
        <taxon>Mucoromycetes</taxon>
        <taxon>Mucorales</taxon>
        <taxon>Mucorineae</taxon>
        <taxon>Rhizopodaceae</taxon>
        <taxon>Rhizopus</taxon>
    </lineage>
</organism>
<dbReference type="Proteomes" id="UP000242254">
    <property type="component" value="Unassembled WGS sequence"/>
</dbReference>
<protein>
    <submittedName>
        <fullName evidence="1">Uncharacterized protein</fullName>
    </submittedName>
</protein>
<sequence length="52" mass="5944">MAEKNYFLETLNKWSVKVAFEEIEQNGPSSQARSNLRSIRESIIEALASTKK</sequence>
<dbReference type="GeneID" id="35443191"/>
<keyword evidence="2" id="KW-1185">Reference proteome</keyword>
<proteinExistence type="predicted"/>
<reference evidence="1 2" key="1">
    <citation type="journal article" date="2016" name="Proc. Natl. Acad. Sci. U.S.A.">
        <title>Lipid metabolic changes in an early divergent fungus govern the establishment of a mutualistic symbiosis with endobacteria.</title>
        <authorList>
            <person name="Lastovetsky O.A."/>
            <person name="Gaspar M.L."/>
            <person name="Mondo S.J."/>
            <person name="LaButti K.M."/>
            <person name="Sandor L."/>
            <person name="Grigoriev I.V."/>
            <person name="Henry S.A."/>
            <person name="Pawlowska T.E."/>
        </authorList>
    </citation>
    <scope>NUCLEOTIDE SEQUENCE [LARGE SCALE GENOMIC DNA]</scope>
    <source>
        <strain evidence="1 2">ATCC 52813</strain>
    </source>
</reference>
<accession>A0A2G4SGN0</accession>
<name>A0A2G4SGN0_RHIZD</name>
<gene>
    <name evidence="1" type="ORF">RHIMIDRAFT_270688</name>
</gene>
<evidence type="ECO:0000313" key="1">
    <source>
        <dbReference type="EMBL" id="PHZ07928.1"/>
    </source>
</evidence>
<dbReference type="RefSeq" id="XP_023461636.1">
    <property type="nucleotide sequence ID" value="XM_023612202.1"/>
</dbReference>
<evidence type="ECO:0000313" key="2">
    <source>
        <dbReference type="Proteomes" id="UP000242254"/>
    </source>
</evidence>
<dbReference type="AlphaFoldDB" id="A0A2G4SGN0"/>